<dbReference type="InterPro" id="IPR021908">
    <property type="entry name" value="YfbK_C"/>
</dbReference>
<dbReference type="InterPro" id="IPR036465">
    <property type="entry name" value="vWFA_dom_sf"/>
</dbReference>
<dbReference type="Proteomes" id="UP000241895">
    <property type="component" value="Unassembled WGS sequence"/>
</dbReference>
<feature type="region of interest" description="Disordered" evidence="1">
    <location>
        <begin position="116"/>
        <end position="149"/>
    </location>
</feature>
<dbReference type="InterPro" id="IPR051266">
    <property type="entry name" value="CLCR"/>
</dbReference>
<evidence type="ECO:0000313" key="3">
    <source>
        <dbReference type="EMBL" id="PTL94177.1"/>
    </source>
</evidence>
<gene>
    <name evidence="3" type="ORF">C6W88_11775</name>
</gene>
<dbReference type="SUPFAM" id="SSF53300">
    <property type="entry name" value="vWA-like"/>
    <property type="match status" value="1"/>
</dbReference>
<feature type="region of interest" description="Disordered" evidence="1">
    <location>
        <begin position="1"/>
        <end position="89"/>
    </location>
</feature>
<feature type="compositionally biased region" description="Basic residues" evidence="1">
    <location>
        <begin position="79"/>
        <end position="89"/>
    </location>
</feature>
<proteinExistence type="predicted"/>
<keyword evidence="4" id="KW-1185">Reference proteome</keyword>
<dbReference type="Pfam" id="PF12450">
    <property type="entry name" value="vWF_A"/>
    <property type="match status" value="1"/>
</dbReference>
<evidence type="ECO:0000256" key="1">
    <source>
        <dbReference type="SAM" id="MobiDB-lite"/>
    </source>
</evidence>
<dbReference type="CDD" id="cd01465">
    <property type="entry name" value="vWA_subgroup"/>
    <property type="match status" value="1"/>
</dbReference>
<protein>
    <submittedName>
        <fullName evidence="3">VWA domain-containing protein</fullName>
    </submittedName>
</protein>
<evidence type="ECO:0000313" key="4">
    <source>
        <dbReference type="Proteomes" id="UP000241895"/>
    </source>
</evidence>
<dbReference type="InterPro" id="IPR002035">
    <property type="entry name" value="VWF_A"/>
</dbReference>
<dbReference type="Gene3D" id="3.40.50.410">
    <property type="entry name" value="von Willebrand factor, type A domain"/>
    <property type="match status" value="1"/>
</dbReference>
<dbReference type="InterPro" id="IPR022156">
    <property type="entry name" value="Uncharacterised_YfbK_N"/>
</dbReference>
<evidence type="ECO:0000259" key="2">
    <source>
        <dbReference type="PROSITE" id="PS50234"/>
    </source>
</evidence>
<feature type="region of interest" description="Disordered" evidence="1">
    <location>
        <begin position="182"/>
        <end position="231"/>
    </location>
</feature>
<dbReference type="EMBL" id="PXNS01000006">
    <property type="protein sequence ID" value="PTL94177.1"/>
    <property type="molecule type" value="Genomic_DNA"/>
</dbReference>
<dbReference type="Pfam" id="PF12034">
    <property type="entry name" value="YfbK_C"/>
    <property type="match status" value="1"/>
</dbReference>
<name>A0ABX5IYD1_9GAMM</name>
<feature type="compositionally biased region" description="Basic and acidic residues" evidence="1">
    <location>
        <begin position="1"/>
        <end position="10"/>
    </location>
</feature>
<feature type="domain" description="VWFA" evidence="2">
    <location>
        <begin position="365"/>
        <end position="543"/>
    </location>
</feature>
<feature type="compositionally biased region" description="Basic and acidic residues" evidence="1">
    <location>
        <begin position="34"/>
        <end position="70"/>
    </location>
</feature>
<dbReference type="PROSITE" id="PS50234">
    <property type="entry name" value="VWFA"/>
    <property type="match status" value="1"/>
</dbReference>
<feature type="compositionally biased region" description="Low complexity" evidence="1">
    <location>
        <begin position="196"/>
        <end position="227"/>
    </location>
</feature>
<reference evidence="3 4" key="1">
    <citation type="submission" date="2018-03" db="EMBL/GenBank/DDBJ databases">
        <authorList>
            <person name="Zhou J."/>
            <person name="Li X."/>
            <person name="Xue M."/>
            <person name="Yin J."/>
        </authorList>
    </citation>
    <scope>NUCLEOTIDE SEQUENCE [LARGE SCALE GENOMIC DNA]</scope>
    <source>
        <strain evidence="3 4">SYSU ZJ2214</strain>
    </source>
</reference>
<organism evidence="3 4">
    <name type="scientific">Halomonas litopenaei</name>
    <dbReference type="NCBI Taxonomy" id="2109328"/>
    <lineage>
        <taxon>Bacteria</taxon>
        <taxon>Pseudomonadati</taxon>
        <taxon>Pseudomonadota</taxon>
        <taxon>Gammaproteobacteria</taxon>
        <taxon>Oceanospirillales</taxon>
        <taxon>Halomonadaceae</taxon>
        <taxon>Halomonas</taxon>
    </lineage>
</organism>
<dbReference type="SMART" id="SM00327">
    <property type="entry name" value="VWA"/>
    <property type="match status" value="1"/>
</dbReference>
<comment type="caution">
    <text evidence="3">The sequence shown here is derived from an EMBL/GenBank/DDBJ whole genome shotgun (WGS) entry which is preliminary data.</text>
</comment>
<accession>A0ABX5IYD1</accession>
<sequence>MSDELKRLERALSSAPAPEAEVKSGHLKAALDQFDQRQAADQESRAEPRLSGEGRDDIRSRPRSPRRDASMNRSLSHSPSHRRPLHRRPSVAAAASLAALSLGIYLLWPQAQDFDAMTGPEPSQDAEMAVSPPRTASKPESAPESTEGERLAIVASKTGPVADQMAGDMPLDTAVVTAVETESKSAGQVTQLAEAPRLSVSRPPGLSSSPSTSFSSSPSTSLSPSTSMEMRGLMPSQEVARIAPLPSPGPSVQMPTASSEAYPEFDASSVRVTAETPVSTFSVDVDTASYAVVRSSLMQGQLPPPQAVRIEEMINYFGYDYPQPDAEAFRPMVDVFASPWNPERQLVRVALQGRAATPGPRSPVNLVLLIDTSGSMRSPDKLPLLKRSMALLLGELNDDDEVAIVTYAGSAGVALAPTEASNTEEIMQALESLAPSGGTAGEAGLSQAYRLAGQMNGEDETTRVLLATDGDFNLGLSDPEALERFIADRREGGVYLSVLGFGRGNLDDAVMQSLAQHGNGQAAYIDSLAEAQKVLVDQLAASLEPIANDVKVQVEFNPARVQEYRLIGYETRALRREDFRNDRVDAGDIGAGHQVTALYEIAPVGSSAALTRPSRYQQGQQVTGGQHDELGHVALRYKVPGESQSRLIETPISQGVTTADSEASFAAAIAGFGQLLGDDRYLGDWGWDEAIALAEASKGKDRYGYRAEAVRLMRLAGGLSDR</sequence>
<dbReference type="Pfam" id="PF13519">
    <property type="entry name" value="VWA_2"/>
    <property type="match status" value="1"/>
</dbReference>
<dbReference type="PANTHER" id="PTHR10579:SF43">
    <property type="entry name" value="ZINC FINGER (C3HC4-TYPE RING FINGER) FAMILY PROTEIN"/>
    <property type="match status" value="1"/>
</dbReference>
<dbReference type="PANTHER" id="PTHR10579">
    <property type="entry name" value="CALCIUM-ACTIVATED CHLORIDE CHANNEL REGULATOR"/>
    <property type="match status" value="1"/>
</dbReference>